<keyword evidence="4 8" id="KW-0808">Transferase</keyword>
<feature type="binding site" evidence="8">
    <location>
        <position position="180"/>
    </location>
    <ligand>
        <name>Zn(2+)</name>
        <dbReference type="ChEBI" id="CHEBI:29105"/>
    </ligand>
</feature>
<evidence type="ECO:0000256" key="3">
    <source>
        <dbReference type="ARBA" id="ARBA00022634"/>
    </source>
</evidence>
<reference evidence="14" key="2">
    <citation type="submission" date="2022-06" db="EMBL/GenBank/DDBJ databases">
        <title>Isolation of gut microbiota from human fecal samples.</title>
        <authorList>
            <person name="Pamer E.G."/>
            <person name="Barat B."/>
            <person name="Waligurski E."/>
            <person name="Medina S."/>
            <person name="Paddock L."/>
            <person name="Mostad J."/>
        </authorList>
    </citation>
    <scope>NUCLEOTIDE SEQUENCE</scope>
    <source>
        <strain evidence="14">DFI.9.91</strain>
    </source>
</reference>
<evidence type="ECO:0000256" key="8">
    <source>
        <dbReference type="HAMAP-Rule" id="MF_00124"/>
    </source>
</evidence>
<feature type="binding site" evidence="8">
    <location>
        <position position="140"/>
    </location>
    <ligand>
        <name>Zn(2+)</name>
        <dbReference type="ChEBI" id="CHEBI:29105"/>
    </ligand>
</feature>
<dbReference type="PANTHER" id="PTHR11441:SF0">
    <property type="entry name" value="THYMIDINE KINASE, CYTOSOLIC"/>
    <property type="match status" value="1"/>
</dbReference>
<evidence type="ECO:0000256" key="11">
    <source>
        <dbReference type="RuleBase" id="RU000544"/>
    </source>
</evidence>
<dbReference type="Proteomes" id="UP001200313">
    <property type="component" value="Unassembled WGS sequence"/>
</dbReference>
<gene>
    <name evidence="8" type="primary">tdk</name>
    <name evidence="13" type="ORF">L0P79_13620</name>
    <name evidence="14" type="ORF">NE579_00375</name>
</gene>
<dbReference type="Proteomes" id="UP001204562">
    <property type="component" value="Unassembled WGS sequence"/>
</dbReference>
<comment type="similarity">
    <text evidence="1 8 12">Belongs to the thymidine kinase family.</text>
</comment>
<keyword evidence="5 8" id="KW-0547">Nucleotide-binding</keyword>
<feature type="binding site" evidence="8">
    <location>
        <position position="177"/>
    </location>
    <ligand>
        <name>Zn(2+)</name>
        <dbReference type="ChEBI" id="CHEBI:29105"/>
    </ligand>
</feature>
<comment type="subcellular location">
    <subcellularLocation>
        <location evidence="8">Cytoplasm</location>
    </subcellularLocation>
</comment>
<name>A0AAW5JFY5_9FIRM</name>
<dbReference type="InterPro" id="IPR001267">
    <property type="entry name" value="Thymidine_kinase"/>
</dbReference>
<sequence length="195" mass="21993">MAKLYFRYGVMGSSKTANALMVRYNYEERGQVALLVKPEIDQRDGAKFVASRMGLSHACIYFSELAAMPEEQVRSYACVIVDEAQFLSRDEVQYLVRVVDDWNVPVICYGLRADFSGQLFPGSQELLATADIIEEVKTICWCGKKATCNARFDENGTVLREGEQVVLGANDQYIGLCRKHWREGNLGPDFRKKGV</sequence>
<evidence type="ECO:0000256" key="12">
    <source>
        <dbReference type="RuleBase" id="RU004165"/>
    </source>
</evidence>
<dbReference type="Gene3D" id="3.30.60.20">
    <property type="match status" value="1"/>
</dbReference>
<evidence type="ECO:0000313" key="14">
    <source>
        <dbReference type="EMBL" id="MCQ4768921.1"/>
    </source>
</evidence>
<feature type="binding site" evidence="8">
    <location>
        <begin position="82"/>
        <end position="85"/>
    </location>
    <ligand>
        <name>ATP</name>
        <dbReference type="ChEBI" id="CHEBI:30616"/>
    </ligand>
</feature>
<dbReference type="Gene3D" id="3.40.50.300">
    <property type="entry name" value="P-loop containing nucleotide triphosphate hydrolases"/>
    <property type="match status" value="1"/>
</dbReference>
<dbReference type="Pfam" id="PF00265">
    <property type="entry name" value="TK"/>
    <property type="match status" value="1"/>
</dbReference>
<feature type="binding site" evidence="10">
    <location>
        <position position="173"/>
    </location>
    <ligand>
        <name>substrate</name>
    </ligand>
</feature>
<dbReference type="GO" id="GO:0005524">
    <property type="term" value="F:ATP binding"/>
    <property type="evidence" value="ECO:0007669"/>
    <property type="project" value="UniProtKB-UniRule"/>
</dbReference>
<keyword evidence="6 8" id="KW-0418">Kinase</keyword>
<dbReference type="GO" id="GO:0004797">
    <property type="term" value="F:thymidine kinase activity"/>
    <property type="evidence" value="ECO:0007669"/>
    <property type="project" value="UniProtKB-UniRule"/>
</dbReference>
<dbReference type="HAMAP" id="MF_00124">
    <property type="entry name" value="Thymidine_kinase"/>
    <property type="match status" value="1"/>
</dbReference>
<dbReference type="PIRSF" id="PIRSF035805">
    <property type="entry name" value="TK_cell"/>
    <property type="match status" value="1"/>
</dbReference>
<dbReference type="EC" id="2.7.1.21" evidence="2 8"/>
<evidence type="ECO:0000256" key="9">
    <source>
        <dbReference type="PIRSR" id="PIRSR035805-1"/>
    </source>
</evidence>
<evidence type="ECO:0000313" key="15">
    <source>
        <dbReference type="Proteomes" id="UP001200313"/>
    </source>
</evidence>
<evidence type="ECO:0000256" key="7">
    <source>
        <dbReference type="ARBA" id="ARBA00022840"/>
    </source>
</evidence>
<dbReference type="NCBIfam" id="NF003300">
    <property type="entry name" value="PRK04296.1-5"/>
    <property type="match status" value="1"/>
</dbReference>
<evidence type="ECO:0000256" key="6">
    <source>
        <dbReference type="ARBA" id="ARBA00022777"/>
    </source>
</evidence>
<reference evidence="13 15" key="1">
    <citation type="submission" date="2022-01" db="EMBL/GenBank/DDBJ databases">
        <title>Collection of gut derived symbiotic bacterial strains cultured from healthy donors.</title>
        <authorList>
            <person name="Lin H."/>
            <person name="Kohout C."/>
            <person name="Waligurski E."/>
            <person name="Pamer E.G."/>
        </authorList>
    </citation>
    <scope>NUCLEOTIDE SEQUENCE [LARGE SCALE GENOMIC DNA]</scope>
    <source>
        <strain evidence="13 15">DFI.3.7</strain>
    </source>
</reference>
<feature type="binding site" evidence="10">
    <location>
        <begin position="165"/>
        <end position="168"/>
    </location>
    <ligand>
        <name>substrate</name>
    </ligand>
</feature>
<dbReference type="GO" id="GO:0005829">
    <property type="term" value="C:cytosol"/>
    <property type="evidence" value="ECO:0007669"/>
    <property type="project" value="TreeGrafter"/>
</dbReference>
<keyword evidence="8" id="KW-0479">Metal-binding</keyword>
<dbReference type="PANTHER" id="PTHR11441">
    <property type="entry name" value="THYMIDINE KINASE"/>
    <property type="match status" value="1"/>
</dbReference>
<evidence type="ECO:0000256" key="1">
    <source>
        <dbReference type="ARBA" id="ARBA00007587"/>
    </source>
</evidence>
<evidence type="ECO:0000313" key="13">
    <source>
        <dbReference type="EMBL" id="MCG4528093.1"/>
    </source>
</evidence>
<evidence type="ECO:0000256" key="5">
    <source>
        <dbReference type="ARBA" id="ARBA00022741"/>
    </source>
</evidence>
<accession>A0AAW5JFY5</accession>
<dbReference type="GO" id="GO:0071897">
    <property type="term" value="P:DNA biosynthetic process"/>
    <property type="evidence" value="ECO:0007669"/>
    <property type="project" value="UniProtKB-KW"/>
</dbReference>
<dbReference type="GO" id="GO:0046104">
    <property type="term" value="P:thymidine metabolic process"/>
    <property type="evidence" value="ECO:0007669"/>
    <property type="project" value="TreeGrafter"/>
</dbReference>
<keyword evidence="8" id="KW-0862">Zinc</keyword>
<dbReference type="InterPro" id="IPR027417">
    <property type="entry name" value="P-loop_NTPase"/>
</dbReference>
<organism evidence="14 16">
    <name type="scientific">Intestinimonas massiliensis</name>
    <name type="common">ex Afouda et al. 2020</name>
    <dbReference type="NCBI Taxonomy" id="1673721"/>
    <lineage>
        <taxon>Bacteria</taxon>
        <taxon>Bacillati</taxon>
        <taxon>Bacillota</taxon>
        <taxon>Clostridia</taxon>
        <taxon>Eubacteriales</taxon>
        <taxon>Intestinimonas</taxon>
    </lineage>
</organism>
<dbReference type="EMBL" id="JAKNJB010000026">
    <property type="protein sequence ID" value="MCG4528093.1"/>
    <property type="molecule type" value="Genomic_DNA"/>
</dbReference>
<dbReference type="AlphaFoldDB" id="A0AAW5JFY5"/>
<evidence type="ECO:0000256" key="10">
    <source>
        <dbReference type="PIRSR" id="PIRSR035805-2"/>
    </source>
</evidence>
<comment type="subunit">
    <text evidence="8">Homotetramer.</text>
</comment>
<keyword evidence="8" id="KW-0963">Cytoplasm</keyword>
<keyword evidence="3 8" id="KW-0237">DNA synthesis</keyword>
<comment type="caution">
    <text evidence="14">The sequence shown here is derived from an EMBL/GenBank/DDBJ whole genome shotgun (WGS) entry which is preliminary data.</text>
</comment>
<dbReference type="RefSeq" id="WP_238074575.1">
    <property type="nucleotide sequence ID" value="NZ_JAKNJB010000026.1"/>
</dbReference>
<dbReference type="SUPFAM" id="SSF52540">
    <property type="entry name" value="P-loop containing nucleoside triphosphate hydrolases"/>
    <property type="match status" value="1"/>
</dbReference>
<keyword evidence="7 8" id="KW-0067">ATP-binding</keyword>
<dbReference type="SUPFAM" id="SSF57716">
    <property type="entry name" value="Glucocorticoid receptor-like (DNA-binding domain)"/>
    <property type="match status" value="1"/>
</dbReference>
<dbReference type="EMBL" id="JANFYS010000001">
    <property type="protein sequence ID" value="MCQ4768921.1"/>
    <property type="molecule type" value="Genomic_DNA"/>
</dbReference>
<evidence type="ECO:0000256" key="2">
    <source>
        <dbReference type="ARBA" id="ARBA00012118"/>
    </source>
</evidence>
<comment type="caution">
    <text evidence="8">Lacks conserved residue(s) required for the propagation of feature annotation.</text>
</comment>
<evidence type="ECO:0000256" key="4">
    <source>
        <dbReference type="ARBA" id="ARBA00022679"/>
    </source>
</evidence>
<dbReference type="GO" id="GO:0008270">
    <property type="term" value="F:zinc ion binding"/>
    <property type="evidence" value="ECO:0007669"/>
    <property type="project" value="UniProtKB-UniRule"/>
</dbReference>
<keyword evidence="15" id="KW-1185">Reference proteome</keyword>
<feature type="binding site" evidence="8">
    <location>
        <position position="142"/>
    </location>
    <ligand>
        <name>Zn(2+)</name>
        <dbReference type="ChEBI" id="CHEBI:29105"/>
    </ligand>
</feature>
<evidence type="ECO:0000313" key="16">
    <source>
        <dbReference type="Proteomes" id="UP001204562"/>
    </source>
</evidence>
<feature type="active site" description="Proton acceptor" evidence="8 9">
    <location>
        <position position="83"/>
    </location>
</feature>
<comment type="catalytic activity">
    <reaction evidence="8 11">
        <text>thymidine + ATP = dTMP + ADP + H(+)</text>
        <dbReference type="Rhea" id="RHEA:19129"/>
        <dbReference type="ChEBI" id="CHEBI:15378"/>
        <dbReference type="ChEBI" id="CHEBI:17748"/>
        <dbReference type="ChEBI" id="CHEBI:30616"/>
        <dbReference type="ChEBI" id="CHEBI:63528"/>
        <dbReference type="ChEBI" id="CHEBI:456216"/>
        <dbReference type="EC" id="2.7.1.21"/>
    </reaction>
</comment>
<proteinExistence type="inferred from homology"/>
<protein>
    <recommendedName>
        <fullName evidence="2 8">Thymidine kinase</fullName>
        <ecNumber evidence="2 8">2.7.1.21</ecNumber>
    </recommendedName>
</protein>